<dbReference type="OrthoDB" id="509821at2759"/>
<dbReference type="PANTHER" id="PTHR21780">
    <property type="entry name" value="TRANSMEMBRANE PROTEIN 209"/>
    <property type="match status" value="1"/>
</dbReference>
<evidence type="ECO:0000313" key="1">
    <source>
        <dbReference type="EMBL" id="VDK78144.1"/>
    </source>
</evidence>
<dbReference type="AlphaFoldDB" id="A0A3P6UIR9"/>
<gene>
    <name evidence="1" type="ORF">DILT_LOCUS2915</name>
</gene>
<dbReference type="Pfam" id="PF09786">
    <property type="entry name" value="CytochromB561_N"/>
    <property type="match status" value="1"/>
</dbReference>
<dbReference type="GO" id="GO:0016020">
    <property type="term" value="C:membrane"/>
    <property type="evidence" value="ECO:0007669"/>
    <property type="project" value="TreeGrafter"/>
</dbReference>
<evidence type="ECO:0000313" key="2">
    <source>
        <dbReference type="Proteomes" id="UP000281553"/>
    </source>
</evidence>
<dbReference type="Proteomes" id="UP000281553">
    <property type="component" value="Unassembled WGS sequence"/>
</dbReference>
<dbReference type="EMBL" id="UYRU01042818">
    <property type="protein sequence ID" value="VDK78144.1"/>
    <property type="molecule type" value="Genomic_DNA"/>
</dbReference>
<reference evidence="1 2" key="1">
    <citation type="submission" date="2018-11" db="EMBL/GenBank/DDBJ databases">
        <authorList>
            <consortium name="Pathogen Informatics"/>
        </authorList>
    </citation>
    <scope>NUCLEOTIDE SEQUENCE [LARGE SCALE GENOMIC DNA]</scope>
</reference>
<organism evidence="1 2">
    <name type="scientific">Dibothriocephalus latus</name>
    <name type="common">Fish tapeworm</name>
    <name type="synonym">Diphyllobothrium latum</name>
    <dbReference type="NCBI Taxonomy" id="60516"/>
    <lineage>
        <taxon>Eukaryota</taxon>
        <taxon>Metazoa</taxon>
        <taxon>Spiralia</taxon>
        <taxon>Lophotrochozoa</taxon>
        <taxon>Platyhelminthes</taxon>
        <taxon>Cestoda</taxon>
        <taxon>Eucestoda</taxon>
        <taxon>Diphyllobothriidea</taxon>
        <taxon>Diphyllobothriidae</taxon>
        <taxon>Dibothriocephalus</taxon>
    </lineage>
</organism>
<name>A0A3P6UIR9_DIBLA</name>
<keyword evidence="2" id="KW-1185">Reference proteome</keyword>
<dbReference type="InterPro" id="IPR019176">
    <property type="entry name" value="Cytochrome_B561-rel"/>
</dbReference>
<dbReference type="PANTHER" id="PTHR21780:SF0">
    <property type="entry name" value="TRANSMEMBRANE PROTEIN 209"/>
    <property type="match status" value="1"/>
</dbReference>
<proteinExistence type="predicted"/>
<sequence>MDCRLPPHPKCLSGRSFDQLHVVRHPDKPDIKAKYTAQLYISRIQPPVIKVVLAGTIYVFPPDQRNFYHALLMFFYFYHKQDETIRFRYESGVRQIEVSTFKSNVILTRLYGHQLKIVEVCADQYHPCRWPLRYHSLTEFGLAGGSLFVTFTLHGFPDAY</sequence>
<accession>A0A3P6UIR9</accession>
<protein>
    <submittedName>
        <fullName evidence="1">Uncharacterized protein</fullName>
    </submittedName>
</protein>